<dbReference type="Proteomes" id="UP001176210">
    <property type="component" value="Unassembled WGS sequence"/>
</dbReference>
<dbReference type="Pfam" id="PF04977">
    <property type="entry name" value="DivIC"/>
    <property type="match status" value="1"/>
</dbReference>
<dbReference type="Proteomes" id="UP000640299">
    <property type="component" value="Chromosome"/>
</dbReference>
<accession>A0A657XLP6</accession>
<reference evidence="3" key="2">
    <citation type="submission" date="2017-12" db="EMBL/GenBank/DDBJ databases">
        <title>FDA dAtabase for Regulatory Grade micrObial Sequences (FDA-ARGOS): Supporting development and validation of Infectious Disease Dx tests.</title>
        <authorList>
            <person name="Campos J."/>
            <person name="Goldberg B."/>
            <person name="Tallon L."/>
            <person name="Sadzewicz L."/>
            <person name="Sengamalay N."/>
            <person name="Ott S."/>
            <person name="Godinez A."/>
            <person name="Nagaraj S."/>
            <person name="Vavikolanu K."/>
            <person name="Vyas G."/>
            <person name="Nadendla S."/>
            <person name="Aluvathingal J."/>
            <person name="Geyer C."/>
            <person name="Nandy P."/>
            <person name="Hobson J."/>
            <person name="Sichtig H."/>
        </authorList>
    </citation>
    <scope>NUCLEOTIDE SEQUENCE</scope>
    <source>
        <strain evidence="3">FDAARGOS_285</strain>
    </source>
</reference>
<keyword evidence="3" id="KW-0132">Cell division</keyword>
<dbReference type="AlphaFoldDB" id="A0A1X0TNP7"/>
<dbReference type="EMBL" id="CP022046">
    <property type="protein sequence ID" value="ASE35255.1"/>
    <property type="molecule type" value="Genomic_DNA"/>
</dbReference>
<dbReference type="EMBL" id="RXWV01000008">
    <property type="protein sequence ID" value="RTX75059.1"/>
    <property type="molecule type" value="Genomic_DNA"/>
</dbReference>
<keyword evidence="10" id="KW-1185">Reference proteome</keyword>
<name>A0A1X0TNP7_MAMSC</name>
<dbReference type="PANTHER" id="PTHR40027">
    <property type="entry name" value="CELL DIVISION PROTEIN DIVIC"/>
    <property type="match status" value="1"/>
</dbReference>
<dbReference type="EMBL" id="CP069389">
    <property type="protein sequence ID" value="QRN91149.1"/>
    <property type="molecule type" value="Genomic_DNA"/>
</dbReference>
<reference evidence="5" key="6">
    <citation type="submission" date="2022-09" db="EMBL/GenBank/DDBJ databases">
        <authorList>
            <person name="De Moura G.S."/>
            <person name="Carvalho E."/>
            <person name="Ramos Sanchez E.M."/>
            <person name="Sellera F.P."/>
            <person name="Marques M.F.S."/>
            <person name="Heinemann M.B."/>
            <person name="De Vliegher S."/>
            <person name="Souza F.N."/>
            <person name="Mota R.A."/>
        </authorList>
    </citation>
    <scope>NUCLEOTIDE SEQUENCE</scope>
    <source>
        <strain evidence="5">BR656</strain>
    </source>
</reference>
<evidence type="ECO:0000313" key="9">
    <source>
        <dbReference type="Proteomes" id="UP000274792"/>
    </source>
</evidence>
<sequence>MAQKIKNLDNEYTQSQNKQKKTVNKTRQVIRKRLTLFGGVLLLIIVIMIIMLFLQKNRNDELVQERKEKAVTYEKLQDKEIELKEQIKRLNDKEYIEKLARSEYFLSNDGEIIFKLPEDKKDAENDK</sequence>
<evidence type="ECO:0000313" key="8">
    <source>
        <dbReference type="Proteomes" id="UP000197058"/>
    </source>
</evidence>
<feature type="coiled-coil region" evidence="1">
    <location>
        <begin position="59"/>
        <end position="93"/>
    </location>
</feature>
<dbReference type="EMBL" id="JAPNQM010000013">
    <property type="protein sequence ID" value="MDL0118111.1"/>
    <property type="molecule type" value="Genomic_DNA"/>
</dbReference>
<keyword evidence="2" id="KW-1133">Transmembrane helix</keyword>
<feature type="transmembrane region" description="Helical" evidence="2">
    <location>
        <begin position="34"/>
        <end position="54"/>
    </location>
</feature>
<protein>
    <submittedName>
        <fullName evidence="3">Cell division protein DivIC</fullName>
    </submittedName>
    <submittedName>
        <fullName evidence="7">Septum formation initiator family protein</fullName>
    </submittedName>
</protein>
<gene>
    <name evidence="7" type="ORF">CD117_01485</name>
    <name evidence="3" type="ORF">CEP64_11845</name>
    <name evidence="6" type="ORF">JRU67_14155</name>
    <name evidence="4" type="ORF">NQ032_15700</name>
    <name evidence="5" type="ORF">OWO77_14350</name>
</gene>
<keyword evidence="2" id="KW-0472">Membrane</keyword>
<dbReference type="EMBL" id="JANILD010000011">
    <property type="protein sequence ID" value="MCQ9305052.1"/>
    <property type="molecule type" value="Genomic_DNA"/>
</dbReference>
<reference evidence="4" key="5">
    <citation type="submission" date="2022-07" db="EMBL/GenBank/DDBJ databases">
        <title>Bacterial species isolated from the porcine tonsil microbiota.</title>
        <authorList>
            <person name="Oliveira I.M.F."/>
        </authorList>
    </citation>
    <scope>NUCLEOTIDE SEQUENCE</scope>
    <source>
        <strain evidence="4">8QC2O2</strain>
    </source>
</reference>
<dbReference type="GeneID" id="48594057"/>
<evidence type="ECO:0000313" key="3">
    <source>
        <dbReference type="EMBL" id="ASE35255.1"/>
    </source>
</evidence>
<evidence type="ECO:0000313" key="10">
    <source>
        <dbReference type="Proteomes" id="UP001176210"/>
    </source>
</evidence>
<dbReference type="eggNOG" id="COG2919">
    <property type="taxonomic scope" value="Bacteria"/>
</dbReference>
<dbReference type="GO" id="GO:0051301">
    <property type="term" value="P:cell division"/>
    <property type="evidence" value="ECO:0007669"/>
    <property type="project" value="UniProtKB-KW"/>
</dbReference>
<dbReference type="InterPro" id="IPR007060">
    <property type="entry name" value="FtsL/DivIC"/>
</dbReference>
<keyword evidence="1" id="KW-0175">Coiled coil</keyword>
<dbReference type="PANTHER" id="PTHR40027:SF1">
    <property type="entry name" value="CELL DIVISION PROTEIN DIVIC"/>
    <property type="match status" value="1"/>
</dbReference>
<dbReference type="RefSeq" id="WP_025905562.1">
    <property type="nucleotide sequence ID" value="NZ_CAJVGN010000001.1"/>
</dbReference>
<reference evidence="7 9" key="3">
    <citation type="submission" date="2018-10" db="EMBL/GenBank/DDBJ databases">
        <title>A collection Staphylococci species genome sequencing.</title>
        <authorList>
            <person name="Cole K."/>
        </authorList>
    </citation>
    <scope>NUCLEOTIDE SEQUENCE [LARGE SCALE GENOMIC DNA]</scope>
    <source>
        <strain evidence="7">CCUG 37923</strain>
        <strain evidence="9">NCTC 12218</strain>
    </source>
</reference>
<proteinExistence type="predicted"/>
<evidence type="ECO:0000313" key="7">
    <source>
        <dbReference type="EMBL" id="RTX75059.1"/>
    </source>
</evidence>
<evidence type="ECO:0000313" key="6">
    <source>
        <dbReference type="EMBL" id="QRN91149.1"/>
    </source>
</evidence>
<evidence type="ECO:0000313" key="4">
    <source>
        <dbReference type="EMBL" id="MCQ9305052.1"/>
    </source>
</evidence>
<dbReference type="InterPro" id="IPR039076">
    <property type="entry name" value="DivIC"/>
</dbReference>
<evidence type="ECO:0000313" key="5">
    <source>
        <dbReference type="EMBL" id="MDL0118111.1"/>
    </source>
</evidence>
<dbReference type="Proteomes" id="UP000197058">
    <property type="component" value="Chromosome"/>
</dbReference>
<dbReference type="Proteomes" id="UP000274792">
    <property type="component" value="Unassembled WGS sequence"/>
</dbReference>
<reference evidence="5" key="7">
    <citation type="journal article" date="2023" name="Vet. Microbiol.">
        <title>Emergence of livestock-associated Mammaliicoccus sciuri ST71 co-harbouring mecA and mecC genes in Brazil.</title>
        <authorList>
            <person name="de Moura G.S."/>
            <person name="de Carvalho E."/>
            <person name="Ramos Sanchez E.M."/>
            <person name="Sellera F.P."/>
            <person name="Marques M.F.S."/>
            <person name="Heinemann M.B."/>
            <person name="De Vliegher S."/>
            <person name="Souza F.N."/>
            <person name="Mota R.A."/>
        </authorList>
    </citation>
    <scope>NUCLEOTIDE SEQUENCE</scope>
    <source>
        <strain evidence="5">BR656</strain>
    </source>
</reference>
<evidence type="ECO:0000256" key="2">
    <source>
        <dbReference type="SAM" id="Phobius"/>
    </source>
</evidence>
<keyword evidence="3" id="KW-0131">Cell cycle</keyword>
<dbReference type="Proteomes" id="UP001204068">
    <property type="component" value="Unassembled WGS sequence"/>
</dbReference>
<keyword evidence="2" id="KW-0812">Transmembrane</keyword>
<organism evidence="7 9">
    <name type="scientific">Mammaliicoccus sciuri</name>
    <name type="common">Staphylococcus sciuri</name>
    <dbReference type="NCBI Taxonomy" id="1296"/>
    <lineage>
        <taxon>Bacteria</taxon>
        <taxon>Bacillati</taxon>
        <taxon>Bacillota</taxon>
        <taxon>Bacilli</taxon>
        <taxon>Bacillales</taxon>
        <taxon>Staphylococcaceae</taxon>
        <taxon>Mammaliicoccus</taxon>
    </lineage>
</organism>
<reference evidence="6" key="4">
    <citation type="submission" date="2021-02" db="EMBL/GenBank/DDBJ databases">
        <title>cfr and optrA-positive Staphylococcus spp.</title>
        <authorList>
            <person name="Chen L."/>
        </authorList>
    </citation>
    <scope>NUCLEOTIDE SEQUENCE</scope>
    <source>
        <strain evidence="6">GDQ20D70P</strain>
    </source>
</reference>
<dbReference type="KEGG" id="sscu:CEP64_11845"/>
<accession>A0A1X0TNP7</accession>
<reference evidence="8" key="1">
    <citation type="submission" date="2017-06" db="EMBL/GenBank/DDBJ databases">
        <title>FDA dAtabase for Regulatory Grade micrObial Sequences (FDA-ARGOS): Supporting development and validation of Infectious Disease Dx tests.</title>
        <authorList>
            <person name="Goldberg B."/>
            <person name="Campos J."/>
            <person name="Tallon L."/>
            <person name="Sadzewicz L."/>
            <person name="Sengamalay N."/>
            <person name="Ott S."/>
            <person name="Godinez A."/>
            <person name="Nagaraj S."/>
            <person name="Vavikolanu K."/>
            <person name="Nadendla S."/>
            <person name="George J."/>
            <person name="Geyer C."/>
            <person name="Sichtig H."/>
        </authorList>
    </citation>
    <scope>NUCLEOTIDE SEQUENCE [LARGE SCALE GENOMIC DNA]</scope>
    <source>
        <strain evidence="8">FDAARGOS_285</strain>
    </source>
</reference>
<evidence type="ECO:0000256" key="1">
    <source>
        <dbReference type="SAM" id="Coils"/>
    </source>
</evidence>